<dbReference type="RefSeq" id="WP_308952640.1">
    <property type="nucleotide sequence ID" value="NZ_JARXHW010000129.1"/>
</dbReference>
<reference evidence="1 2" key="1">
    <citation type="submission" date="2023-04" db="EMBL/GenBank/DDBJ databases">
        <title>A novel bacteria isolated from coastal sediment.</title>
        <authorList>
            <person name="Liu X.-J."/>
            <person name="Du Z.-J."/>
        </authorList>
    </citation>
    <scope>NUCLEOTIDE SEQUENCE [LARGE SCALE GENOMIC DNA]</scope>
    <source>
        <strain evidence="1 2">SDUM461003</strain>
    </source>
</reference>
<evidence type="ECO:0000313" key="1">
    <source>
        <dbReference type="EMBL" id="MDQ8209722.1"/>
    </source>
</evidence>
<keyword evidence="2" id="KW-1185">Reference proteome</keyword>
<evidence type="ECO:0000313" key="2">
    <source>
        <dbReference type="Proteomes" id="UP001225316"/>
    </source>
</evidence>
<sequence length="103" mass="11809">MNMNLDHLEFQISELHDHVGTLLNEIREGKMKEDCEGGLEVDLGHLLDHICWAWNLKECSIEQSSSLSDEEFLRASNSIPNFGLERTLLKGTHYETKLPNKSQ</sequence>
<organism evidence="1 2">
    <name type="scientific">Thalassobacterium maritimum</name>
    <dbReference type="NCBI Taxonomy" id="3041265"/>
    <lineage>
        <taxon>Bacteria</taxon>
        <taxon>Pseudomonadati</taxon>
        <taxon>Verrucomicrobiota</taxon>
        <taxon>Opitutia</taxon>
        <taxon>Puniceicoccales</taxon>
        <taxon>Coraliomargaritaceae</taxon>
        <taxon>Thalassobacterium</taxon>
    </lineage>
</organism>
<evidence type="ECO:0008006" key="3">
    <source>
        <dbReference type="Google" id="ProtNLM"/>
    </source>
</evidence>
<name>A0ABU1B2Q7_9BACT</name>
<comment type="caution">
    <text evidence="1">The sequence shown here is derived from an EMBL/GenBank/DDBJ whole genome shotgun (WGS) entry which is preliminary data.</text>
</comment>
<gene>
    <name evidence="1" type="ORF">QEH52_19545</name>
</gene>
<protein>
    <recommendedName>
        <fullName evidence="3">DinB-like domain-containing protein</fullName>
    </recommendedName>
</protein>
<proteinExistence type="predicted"/>
<dbReference type="Proteomes" id="UP001225316">
    <property type="component" value="Unassembled WGS sequence"/>
</dbReference>
<accession>A0ABU1B2Q7</accession>
<dbReference type="EMBL" id="JARXHW010000129">
    <property type="protein sequence ID" value="MDQ8209722.1"/>
    <property type="molecule type" value="Genomic_DNA"/>
</dbReference>